<reference evidence="2 3" key="1">
    <citation type="submission" date="2017-04" db="EMBL/GenBank/DDBJ databases">
        <authorList>
            <person name="Afonso C.L."/>
            <person name="Miller P.J."/>
            <person name="Scott M.A."/>
            <person name="Spackman E."/>
            <person name="Goraichik I."/>
            <person name="Dimitrov K.M."/>
            <person name="Suarez D.L."/>
            <person name="Swayne D.E."/>
        </authorList>
    </citation>
    <scope>NUCLEOTIDE SEQUENCE [LARGE SCALE GENOMIC DNA]</scope>
    <source>
        <strain evidence="2 3">CGMCC 1.10972</strain>
    </source>
</reference>
<name>A0A1W2ADZ6_9HYPH</name>
<organism evidence="2 3">
    <name type="scientific">Fulvimarina manganoxydans</name>
    <dbReference type="NCBI Taxonomy" id="937218"/>
    <lineage>
        <taxon>Bacteria</taxon>
        <taxon>Pseudomonadati</taxon>
        <taxon>Pseudomonadota</taxon>
        <taxon>Alphaproteobacteria</taxon>
        <taxon>Hyphomicrobiales</taxon>
        <taxon>Aurantimonadaceae</taxon>
        <taxon>Fulvimarina</taxon>
    </lineage>
</organism>
<accession>A0A1W2ADZ6</accession>
<keyword evidence="1" id="KW-0472">Membrane</keyword>
<dbReference type="RefSeq" id="WP_084409239.1">
    <property type="nucleotide sequence ID" value="NZ_FWXR01000004.1"/>
</dbReference>
<dbReference type="AlphaFoldDB" id="A0A1W2ADZ6"/>
<feature type="transmembrane region" description="Helical" evidence="1">
    <location>
        <begin position="47"/>
        <end position="68"/>
    </location>
</feature>
<keyword evidence="3" id="KW-1185">Reference proteome</keyword>
<dbReference type="OrthoDB" id="8452378at2"/>
<sequence>MGDPAIIGALAGLALGIVDFVVLGFVKARMAAERPSERLGASVAIEIARVSQLILFPLVGWFVGPALMG</sequence>
<protein>
    <submittedName>
        <fullName evidence="2">Uncharacterized protein</fullName>
    </submittedName>
</protein>
<feature type="transmembrane region" description="Helical" evidence="1">
    <location>
        <begin position="6"/>
        <end position="26"/>
    </location>
</feature>
<proteinExistence type="predicted"/>
<evidence type="ECO:0000313" key="2">
    <source>
        <dbReference type="EMBL" id="SMC58854.1"/>
    </source>
</evidence>
<evidence type="ECO:0000256" key="1">
    <source>
        <dbReference type="SAM" id="Phobius"/>
    </source>
</evidence>
<evidence type="ECO:0000313" key="3">
    <source>
        <dbReference type="Proteomes" id="UP000192656"/>
    </source>
</evidence>
<dbReference type="Proteomes" id="UP000192656">
    <property type="component" value="Unassembled WGS sequence"/>
</dbReference>
<keyword evidence="1" id="KW-1133">Transmembrane helix</keyword>
<dbReference type="EMBL" id="FWXR01000004">
    <property type="protein sequence ID" value="SMC58854.1"/>
    <property type="molecule type" value="Genomic_DNA"/>
</dbReference>
<dbReference type="STRING" id="937218.SAMN06297251_104104"/>
<gene>
    <name evidence="2" type="ORF">SAMN06297251_104104</name>
</gene>
<keyword evidence="1" id="KW-0812">Transmembrane</keyword>